<accession>K3WHK7</accession>
<name>K3WHK7_GLOUD</name>
<organism evidence="3 4">
    <name type="scientific">Globisporangium ultimum (strain ATCC 200006 / CBS 805.95 / DAOM BR144)</name>
    <name type="common">Pythium ultimum</name>
    <dbReference type="NCBI Taxonomy" id="431595"/>
    <lineage>
        <taxon>Eukaryota</taxon>
        <taxon>Sar</taxon>
        <taxon>Stramenopiles</taxon>
        <taxon>Oomycota</taxon>
        <taxon>Peronosporomycetes</taxon>
        <taxon>Pythiales</taxon>
        <taxon>Pythiaceae</taxon>
        <taxon>Globisporangium</taxon>
    </lineage>
</organism>
<dbReference type="InterPro" id="IPR044978">
    <property type="entry name" value="GRV2/DNAJC13"/>
</dbReference>
<proteinExistence type="predicted"/>
<dbReference type="HOGENOM" id="CLU_265874_0_0_1"/>
<dbReference type="PANTHER" id="PTHR36983:SF2">
    <property type="entry name" value="DNAJ HOMOLOG SUBFAMILY C MEMBER 13"/>
    <property type="match status" value="1"/>
</dbReference>
<dbReference type="GO" id="GO:2000641">
    <property type="term" value="P:regulation of early endosome to late endosome transport"/>
    <property type="evidence" value="ECO:0007669"/>
    <property type="project" value="InterPro"/>
</dbReference>
<feature type="region of interest" description="Disordered" evidence="1">
    <location>
        <begin position="284"/>
        <end position="307"/>
    </location>
</feature>
<feature type="compositionally biased region" description="Low complexity" evidence="1">
    <location>
        <begin position="1382"/>
        <end position="1401"/>
    </location>
</feature>
<dbReference type="GO" id="GO:0010008">
    <property type="term" value="C:endosome membrane"/>
    <property type="evidence" value="ECO:0007669"/>
    <property type="project" value="TreeGrafter"/>
</dbReference>
<dbReference type="GO" id="GO:0007032">
    <property type="term" value="P:endosome organization"/>
    <property type="evidence" value="ECO:0007669"/>
    <property type="project" value="InterPro"/>
</dbReference>
<evidence type="ECO:0000256" key="1">
    <source>
        <dbReference type="SAM" id="MobiDB-lite"/>
    </source>
</evidence>
<dbReference type="VEuPathDB" id="FungiDB:PYU1_G004439"/>
<reference evidence="3" key="3">
    <citation type="submission" date="2015-02" db="UniProtKB">
        <authorList>
            <consortium name="EnsemblProtists"/>
        </authorList>
    </citation>
    <scope>IDENTIFICATION</scope>
    <source>
        <strain evidence="3">DAOM BR144</strain>
    </source>
</reference>
<dbReference type="EnsemblProtists" id="PYU1_T004449">
    <property type="protein sequence ID" value="PYU1_T004449"/>
    <property type="gene ID" value="PYU1_G004439"/>
</dbReference>
<dbReference type="InterPro" id="IPR045802">
    <property type="entry name" value="GRV2/DNAJC13_N"/>
</dbReference>
<feature type="region of interest" description="Disordered" evidence="1">
    <location>
        <begin position="781"/>
        <end position="801"/>
    </location>
</feature>
<evidence type="ECO:0000313" key="3">
    <source>
        <dbReference type="EnsemblProtists" id="PYU1_T004449"/>
    </source>
</evidence>
<reference evidence="4" key="1">
    <citation type="journal article" date="2010" name="Genome Biol.">
        <title>Genome sequence of the necrotrophic plant pathogen Pythium ultimum reveals original pathogenicity mechanisms and effector repertoire.</title>
        <authorList>
            <person name="Levesque C.A."/>
            <person name="Brouwer H."/>
            <person name="Cano L."/>
            <person name="Hamilton J.P."/>
            <person name="Holt C."/>
            <person name="Huitema E."/>
            <person name="Raffaele S."/>
            <person name="Robideau G.P."/>
            <person name="Thines M."/>
            <person name="Win J."/>
            <person name="Zerillo M.M."/>
            <person name="Beakes G.W."/>
            <person name="Boore J.L."/>
            <person name="Busam D."/>
            <person name="Dumas B."/>
            <person name="Ferriera S."/>
            <person name="Fuerstenberg S.I."/>
            <person name="Gachon C.M."/>
            <person name="Gaulin E."/>
            <person name="Govers F."/>
            <person name="Grenville-Briggs L."/>
            <person name="Horner N."/>
            <person name="Hostetler J."/>
            <person name="Jiang R.H."/>
            <person name="Johnson J."/>
            <person name="Krajaejun T."/>
            <person name="Lin H."/>
            <person name="Meijer H.J."/>
            <person name="Moore B."/>
            <person name="Morris P."/>
            <person name="Phuntmart V."/>
            <person name="Puiu D."/>
            <person name="Shetty J."/>
            <person name="Stajich J.E."/>
            <person name="Tripathy S."/>
            <person name="Wawra S."/>
            <person name="van West P."/>
            <person name="Whitty B.R."/>
            <person name="Coutinho P.M."/>
            <person name="Henrissat B."/>
            <person name="Martin F."/>
            <person name="Thomas P.D."/>
            <person name="Tyler B.M."/>
            <person name="De Vries R.P."/>
            <person name="Kamoun S."/>
            <person name="Yandell M."/>
            <person name="Tisserat N."/>
            <person name="Buell C.R."/>
        </authorList>
    </citation>
    <scope>NUCLEOTIDE SEQUENCE</scope>
    <source>
        <strain evidence="4">DAOM:BR144</strain>
    </source>
</reference>
<evidence type="ECO:0000259" key="2">
    <source>
        <dbReference type="Pfam" id="PF19432"/>
    </source>
</evidence>
<dbReference type="Pfam" id="PF19432">
    <property type="entry name" value="RME-8_N"/>
    <property type="match status" value="1"/>
</dbReference>
<sequence length="1425" mass="159106">MGQAGSVEQKTAIRDVVNLKVGQGVCEKEPVLQALATFCRVFPVDQAVVTDDSAGLDVKDRKLFDVVHALLQEQTERTEKNSNEDLIEQLLVSFTRVIMWRELYRLCAKCSMKPFLSCLRLSPKLQLSVLDTLMAMVTTCPGVEINEKTDKWETANRRNFGDGGGYEVLRSLMVQYSADADLSAEKEAILCNTLQLFHLTLVTRRSTTDLLTCSQAVGSLLNARISLLDLCHHPNRDIQDYAIDLVKELFVLIDLEQVHELQESAREYGALLYALATAVSETKKAGGRESDDEDGKDDGQLTPTNSARAQQDKCIDLVEMFCAGNTRSKKAMYRIFPVELFIPAENRSDLISRHTASTVFKTTRTNRSLPHFSFDFDMKSSSEKQRSRVATMAASTRNLGTRAFERWLNDARSQGEHWRNIIESVLTTHERPELVWRDDMRAELRTALQAEIEALEKKRRHPEALSGSIARWDHEMFYVNFKSIHKELIVNGYFIEYLIPKIADLTDSYEVVEPIVLAWHLSDQLGVEENLQRRLLSVRCLRLIIRRYAMIFHGQLPIRQVLAMLENHTSYSLGFIRECFLLLNTAIAMTRNAPSESLNRLSSLVASAVVNVLSDPVLINNLSATQSYNLDTEDEDSDDEGFLDSDEEQGYVNNENDGLLRAGLNVLLAIIRRSKYTLLLVRPKRAFICRLLAVETLDHITISLILTLLKQLSMLDHSGYAGSPMMSPPSSGKLSTTADANWKSMALVYILFASCDPKGMGMCLQAAEFLKENYAPVTARSHRSASTISNGSSGKDKSPKSELQDILDDALGFGGCGMGPLLASTSAETFAEVFNAHQKRAADVMWGRRQRLRLFRYLKNKYVASTGDRTENQQEEFSIRSAAVESTDIDEEDIFVGNIFIRSYIEGDGQFLTEWTLEMYTALVNALFHRLVELGRAKSVFGANGPASPGKRPRIEPWEIQVMILKALVKLIPSNCIDVEIQKAHYESLLAPLRRTLLAESDQIRGILAMELFIAILSAPQDHSANTASCRLFLEEKGLSVLGDSLERMLNPTYQKLLKANASNGGAHTARTLLYRITDVLATLSSQAPGIQSIKKNPKVVTSLLELSSKKTIMNYSEDAAAVCLDCLTKLCFYDELRALVVEGGGLLNLIETSAFCPVEEIVETPTPTEDGNGNNSDPPALTLRACLNDKSFSESSSTYQVLKQLLTPSFVRILRSSPDKFILQLQTTEDINSSTLIWTSSMRTRLQDCITLELSKVKTAAKSDIWPRWDPDHFIAADSFRYQYPELADELIIHDVYLNNFVVAKTVDLDDISMSSFSEALLISIQSNENVLRILQQRGASDRGKEMSVVVMRQALNKLVSVHPQHNLEVDPVRAANPLQPSSRKTSSGSRSSGSGTPSKDASARGLLDSFDRMSSLDMEDLTV</sequence>
<reference evidence="4" key="2">
    <citation type="submission" date="2010-04" db="EMBL/GenBank/DDBJ databases">
        <authorList>
            <person name="Buell R."/>
            <person name="Hamilton J."/>
            <person name="Hostetler J."/>
        </authorList>
    </citation>
    <scope>NUCLEOTIDE SEQUENCE [LARGE SCALE GENOMIC DNA]</scope>
    <source>
        <strain evidence="4">DAOM:BR144</strain>
    </source>
</reference>
<feature type="region of interest" description="Disordered" evidence="1">
    <location>
        <begin position="1371"/>
        <end position="1411"/>
    </location>
</feature>
<dbReference type="OMA" id="FRYQYPE"/>
<dbReference type="EMBL" id="GL376631">
    <property type="status" value="NOT_ANNOTATED_CDS"/>
    <property type="molecule type" value="Genomic_DNA"/>
</dbReference>
<feature type="domain" description="DnaJ homologue subfamily C GRV2/DNAJC13 N-terminal" evidence="2">
    <location>
        <begin position="409"/>
        <end position="499"/>
    </location>
</feature>
<dbReference type="InParanoid" id="K3WHK7"/>
<dbReference type="GO" id="GO:0006898">
    <property type="term" value="P:receptor-mediated endocytosis"/>
    <property type="evidence" value="ECO:0007669"/>
    <property type="project" value="TreeGrafter"/>
</dbReference>
<evidence type="ECO:0000313" key="4">
    <source>
        <dbReference type="Proteomes" id="UP000019132"/>
    </source>
</evidence>
<keyword evidence="4" id="KW-1185">Reference proteome</keyword>
<feature type="compositionally biased region" description="Polar residues" evidence="1">
    <location>
        <begin position="784"/>
        <end position="793"/>
    </location>
</feature>
<dbReference type="eggNOG" id="ENOG502QZKA">
    <property type="taxonomic scope" value="Eukaryota"/>
</dbReference>
<dbReference type="PANTHER" id="PTHR36983">
    <property type="entry name" value="DNAJ HOMOLOG SUBFAMILY C MEMBER 13"/>
    <property type="match status" value="1"/>
</dbReference>
<dbReference type="Proteomes" id="UP000019132">
    <property type="component" value="Unassembled WGS sequence"/>
</dbReference>
<protein>
    <recommendedName>
        <fullName evidence="2">DnaJ homologue subfamily C GRV2/DNAJC13 N-terminal domain-containing protein</fullName>
    </recommendedName>
</protein>